<evidence type="ECO:0000256" key="1">
    <source>
        <dbReference type="SAM" id="MobiDB-lite"/>
    </source>
</evidence>
<accession>A0A2J6QY89</accession>
<sequence length="928" mass="103098">MALVNTIGSQVAAGSTLQNAVVRLAQFRANTPQDTTGLCECSGGNGHCTGCAAIPVYQTKVRVPGEEGAEGRRGDVPAHPLFPGLDGQPGEATIIVTSKTGQPRSYRSRFQLELVDFDVEDENEDGVFEPGEHLFIRRIRIKNTGGMPSPTKETILEIDPSECLQPINTHEGRAFIPSVLPGQIITLPGSIKALIREPDMLIQGGEAYKESTLIKLKAIMPGLNRRLDYFGYQKSVDIEYPLQLRELDYLDSVAQGSVNKLKMQIYNKSIKSFGGTGISSRLSAVKISMSSETGSLLTPKRTWEAEAAQDPGAIKATSSTELTQIAKISHLAKDHTYAEIHIEFYISSPGAVPSNGKKIAQTYRMTQSFDVQMQISAAHVYDEEAGVLVVTNAKTPPKQFEAIGNFVRTALNLKMDVWNVSLYGGLERQNEDNEEDQDIPNNILNEYRGRTIIFLGNQFEHFGVKEQTILNLCESRAISAECFAGSSCLLLGAAAEKRHRDEWMRGTVFPISYRISELEKRVAESSTFDSSATFITSICEQRAAGTPVSRAYILESNSKWYYGSAKMAVKLRAKQITRHLKEKLPQERFWVCPVYPRVDGARPHNGYVAVWHGLPTKGNILAAESKPLERGLQPKLNPFESFNIISALPCLLRIRLLCSFDREHEDSAGSLKEKDEGTPSIDSDDPASYSPEILNAVQYSLEEDACNEIKNYLGAAPLIDNLTFGSKTSHDQFKVHFPCLNTIIQQVETCEGTPARALEVLKTAMAATNPQKKRQVAREFTLPFGQRRGHLQSYLTKRVESLLRDKGYEPDRLKAFRASIKHSRMSGSLRNTAKIVEARNVEFTGVYTEEYRKGRKATQDLVPKTVLCTAAEWDTRYQEIEKTRHRLKRSVTKAFEKRAKMSTLKLDASEIAGNSKAKLEDQAGPSSR</sequence>
<protein>
    <recommendedName>
        <fullName evidence="2">DUF7932 domain-containing protein</fullName>
    </recommendedName>
</protein>
<feature type="compositionally biased region" description="Basic and acidic residues" evidence="1">
    <location>
        <begin position="668"/>
        <end position="677"/>
    </location>
</feature>
<evidence type="ECO:0000259" key="2">
    <source>
        <dbReference type="Pfam" id="PF25560"/>
    </source>
</evidence>
<gene>
    <name evidence="3" type="ORF">L207DRAFT_591705</name>
</gene>
<name>A0A2J6QY89_HYAVF</name>
<dbReference type="Proteomes" id="UP000235786">
    <property type="component" value="Unassembled WGS sequence"/>
</dbReference>
<dbReference type="AlphaFoldDB" id="A0A2J6QY89"/>
<dbReference type="STRING" id="1149755.A0A2J6QY89"/>
<evidence type="ECO:0000313" key="4">
    <source>
        <dbReference type="Proteomes" id="UP000235786"/>
    </source>
</evidence>
<dbReference type="OrthoDB" id="5319158at2759"/>
<feature type="region of interest" description="Disordered" evidence="1">
    <location>
        <begin position="668"/>
        <end position="688"/>
    </location>
</feature>
<organism evidence="3 4">
    <name type="scientific">Hyaloscypha variabilis (strain UAMH 11265 / GT02V1 / F)</name>
    <name type="common">Meliniomyces variabilis</name>
    <dbReference type="NCBI Taxonomy" id="1149755"/>
    <lineage>
        <taxon>Eukaryota</taxon>
        <taxon>Fungi</taxon>
        <taxon>Dikarya</taxon>
        <taxon>Ascomycota</taxon>
        <taxon>Pezizomycotina</taxon>
        <taxon>Leotiomycetes</taxon>
        <taxon>Helotiales</taxon>
        <taxon>Hyaloscyphaceae</taxon>
        <taxon>Hyaloscypha</taxon>
        <taxon>Hyaloscypha variabilis</taxon>
    </lineage>
</organism>
<dbReference type="EMBL" id="KZ613963">
    <property type="protein sequence ID" value="PMD31238.1"/>
    <property type="molecule type" value="Genomic_DNA"/>
</dbReference>
<dbReference type="Pfam" id="PF25560">
    <property type="entry name" value="DUF7932"/>
    <property type="match status" value="1"/>
</dbReference>
<reference evidence="3 4" key="1">
    <citation type="submission" date="2016-04" db="EMBL/GenBank/DDBJ databases">
        <title>A degradative enzymes factory behind the ericoid mycorrhizal symbiosis.</title>
        <authorList>
            <consortium name="DOE Joint Genome Institute"/>
            <person name="Martino E."/>
            <person name="Morin E."/>
            <person name="Grelet G."/>
            <person name="Kuo A."/>
            <person name="Kohler A."/>
            <person name="Daghino S."/>
            <person name="Barry K."/>
            <person name="Choi C."/>
            <person name="Cichocki N."/>
            <person name="Clum A."/>
            <person name="Copeland A."/>
            <person name="Hainaut M."/>
            <person name="Haridas S."/>
            <person name="Labutti K."/>
            <person name="Lindquist E."/>
            <person name="Lipzen A."/>
            <person name="Khouja H.-R."/>
            <person name="Murat C."/>
            <person name="Ohm R."/>
            <person name="Olson A."/>
            <person name="Spatafora J."/>
            <person name="Veneault-Fourrey C."/>
            <person name="Henrissat B."/>
            <person name="Grigoriev I."/>
            <person name="Martin F."/>
            <person name="Perotto S."/>
        </authorList>
    </citation>
    <scope>NUCLEOTIDE SEQUENCE [LARGE SCALE GENOMIC DNA]</scope>
    <source>
        <strain evidence="3 4">F</strain>
    </source>
</reference>
<proteinExistence type="predicted"/>
<evidence type="ECO:0000313" key="3">
    <source>
        <dbReference type="EMBL" id="PMD31238.1"/>
    </source>
</evidence>
<dbReference type="InterPro" id="IPR057692">
    <property type="entry name" value="DUF7932"/>
</dbReference>
<keyword evidence="4" id="KW-1185">Reference proteome</keyword>
<feature type="domain" description="DUF7932" evidence="2">
    <location>
        <begin position="111"/>
        <end position="240"/>
    </location>
</feature>